<dbReference type="OrthoDB" id="3269001at2759"/>
<dbReference type="InterPro" id="IPR004242">
    <property type="entry name" value="Transposase_21"/>
</dbReference>
<feature type="non-terminal residue" evidence="1">
    <location>
        <position position="189"/>
    </location>
</feature>
<gene>
    <name evidence="1" type="ORF">K435DRAFT_590211</name>
</gene>
<protein>
    <submittedName>
        <fullName evidence="1">Uncharacterized protein</fullName>
    </submittedName>
</protein>
<evidence type="ECO:0000313" key="1">
    <source>
        <dbReference type="EMBL" id="THV06122.1"/>
    </source>
</evidence>
<reference evidence="1 2" key="1">
    <citation type="journal article" date="2019" name="Nat. Ecol. Evol.">
        <title>Megaphylogeny resolves global patterns of mushroom evolution.</title>
        <authorList>
            <person name="Varga T."/>
            <person name="Krizsan K."/>
            <person name="Foldi C."/>
            <person name="Dima B."/>
            <person name="Sanchez-Garcia M."/>
            <person name="Sanchez-Ramirez S."/>
            <person name="Szollosi G.J."/>
            <person name="Szarkandi J.G."/>
            <person name="Papp V."/>
            <person name="Albert L."/>
            <person name="Andreopoulos W."/>
            <person name="Angelini C."/>
            <person name="Antonin V."/>
            <person name="Barry K.W."/>
            <person name="Bougher N.L."/>
            <person name="Buchanan P."/>
            <person name="Buyck B."/>
            <person name="Bense V."/>
            <person name="Catcheside P."/>
            <person name="Chovatia M."/>
            <person name="Cooper J."/>
            <person name="Damon W."/>
            <person name="Desjardin D."/>
            <person name="Finy P."/>
            <person name="Geml J."/>
            <person name="Haridas S."/>
            <person name="Hughes K."/>
            <person name="Justo A."/>
            <person name="Karasinski D."/>
            <person name="Kautmanova I."/>
            <person name="Kiss B."/>
            <person name="Kocsube S."/>
            <person name="Kotiranta H."/>
            <person name="LaButti K.M."/>
            <person name="Lechner B.E."/>
            <person name="Liimatainen K."/>
            <person name="Lipzen A."/>
            <person name="Lukacs Z."/>
            <person name="Mihaltcheva S."/>
            <person name="Morgado L.N."/>
            <person name="Niskanen T."/>
            <person name="Noordeloos M.E."/>
            <person name="Ohm R.A."/>
            <person name="Ortiz-Santana B."/>
            <person name="Ovrebo C."/>
            <person name="Racz N."/>
            <person name="Riley R."/>
            <person name="Savchenko A."/>
            <person name="Shiryaev A."/>
            <person name="Soop K."/>
            <person name="Spirin V."/>
            <person name="Szebenyi C."/>
            <person name="Tomsovsky M."/>
            <person name="Tulloss R.E."/>
            <person name="Uehling J."/>
            <person name="Grigoriev I.V."/>
            <person name="Vagvolgyi C."/>
            <person name="Papp T."/>
            <person name="Martin F.M."/>
            <person name="Miettinen O."/>
            <person name="Hibbett D.S."/>
            <person name="Nagy L.G."/>
        </authorList>
    </citation>
    <scope>NUCLEOTIDE SEQUENCE [LARGE SCALE GENOMIC DNA]</scope>
    <source>
        <strain evidence="1 2">CBS 962.96</strain>
    </source>
</reference>
<dbReference type="PANTHER" id="PTHR46579:SF2">
    <property type="entry name" value="C2H2-TYPE DOMAIN-CONTAINING PROTEIN"/>
    <property type="match status" value="1"/>
</dbReference>
<sequence length="189" mass="21871">MFLAGLIPGPSEPAPEEVGSYIQPLVDTLLTLWHRGVRFSKTYLYPYERLIRAALVCVVCDLPAARKIGGFVAGWKHDVNCAICWNRKKNKQRLPDGRWRRRTNEETREWARRYVEARSRAERDACFSQSGVRCSELLRLPYFDPTRMIVIDSMHNLFLGLFKEHTRNVLGLKSNKKKRDEGGKSMSDD</sequence>
<dbReference type="EMBL" id="ML179044">
    <property type="protein sequence ID" value="THV06122.1"/>
    <property type="molecule type" value="Genomic_DNA"/>
</dbReference>
<evidence type="ECO:0000313" key="2">
    <source>
        <dbReference type="Proteomes" id="UP000297245"/>
    </source>
</evidence>
<dbReference type="PANTHER" id="PTHR46579">
    <property type="entry name" value="F5/8 TYPE C DOMAIN-CONTAINING PROTEIN-RELATED"/>
    <property type="match status" value="1"/>
</dbReference>
<dbReference type="AlphaFoldDB" id="A0A4S8MT03"/>
<keyword evidence="2" id="KW-1185">Reference proteome</keyword>
<accession>A0A4S8MT03</accession>
<proteinExistence type="predicted"/>
<organism evidence="1 2">
    <name type="scientific">Dendrothele bispora (strain CBS 962.96)</name>
    <dbReference type="NCBI Taxonomy" id="1314807"/>
    <lineage>
        <taxon>Eukaryota</taxon>
        <taxon>Fungi</taxon>
        <taxon>Dikarya</taxon>
        <taxon>Basidiomycota</taxon>
        <taxon>Agaricomycotina</taxon>
        <taxon>Agaricomycetes</taxon>
        <taxon>Agaricomycetidae</taxon>
        <taxon>Agaricales</taxon>
        <taxon>Agaricales incertae sedis</taxon>
        <taxon>Dendrothele</taxon>
    </lineage>
</organism>
<dbReference type="Proteomes" id="UP000297245">
    <property type="component" value="Unassembled WGS sequence"/>
</dbReference>
<name>A0A4S8MT03_DENBC</name>
<dbReference type="Pfam" id="PF02992">
    <property type="entry name" value="Transposase_21"/>
    <property type="match status" value="1"/>
</dbReference>